<gene>
    <name evidence="2" type="ORF">Kpho01_12880</name>
</gene>
<dbReference type="AlphaFoldDB" id="A0A9W6UMM2"/>
<dbReference type="EMBL" id="BSRX01000006">
    <property type="protein sequence ID" value="GLW53277.1"/>
    <property type="molecule type" value="Genomic_DNA"/>
</dbReference>
<feature type="compositionally biased region" description="Basic residues" evidence="1">
    <location>
        <begin position="78"/>
        <end position="91"/>
    </location>
</feature>
<name>A0A9W6UMM2_9ACTN</name>
<comment type="caution">
    <text evidence="2">The sequence shown here is derived from an EMBL/GenBank/DDBJ whole genome shotgun (WGS) entry which is preliminary data.</text>
</comment>
<reference evidence="2" key="1">
    <citation type="submission" date="2023-02" db="EMBL/GenBank/DDBJ databases">
        <title>Kitasatospora phosalacinea NBRC 14362.</title>
        <authorList>
            <person name="Ichikawa N."/>
            <person name="Sato H."/>
            <person name="Tonouchi N."/>
        </authorList>
    </citation>
    <scope>NUCLEOTIDE SEQUENCE</scope>
    <source>
        <strain evidence="2">NBRC 14362</strain>
    </source>
</reference>
<evidence type="ECO:0000256" key="1">
    <source>
        <dbReference type="SAM" id="MobiDB-lite"/>
    </source>
</evidence>
<dbReference type="Proteomes" id="UP001165143">
    <property type="component" value="Unassembled WGS sequence"/>
</dbReference>
<evidence type="ECO:0000313" key="2">
    <source>
        <dbReference type="EMBL" id="GLW53277.1"/>
    </source>
</evidence>
<protein>
    <submittedName>
        <fullName evidence="2">Uncharacterized protein</fullName>
    </submittedName>
</protein>
<accession>A0A9W6UMM2</accession>
<sequence>MGGGGEGQAAAGLRPDREREVVGVVLAEEQVALAGVPLVCEEVVPALAQRGAEAQVAAEQLAVLGGEPAPEPVLDRRPVHRDRHRPGRVRGRPLGVRGDVRGDVHSCSRSRPFPPVPALLVLTALTASSALSALPGEATAPPGRHLP</sequence>
<feature type="region of interest" description="Disordered" evidence="1">
    <location>
        <begin position="67"/>
        <end position="109"/>
    </location>
</feature>
<evidence type="ECO:0000313" key="3">
    <source>
        <dbReference type="Proteomes" id="UP001165143"/>
    </source>
</evidence>
<organism evidence="2 3">
    <name type="scientific">Kitasatospora phosalacinea</name>
    <dbReference type="NCBI Taxonomy" id="2065"/>
    <lineage>
        <taxon>Bacteria</taxon>
        <taxon>Bacillati</taxon>
        <taxon>Actinomycetota</taxon>
        <taxon>Actinomycetes</taxon>
        <taxon>Kitasatosporales</taxon>
        <taxon>Streptomycetaceae</taxon>
        <taxon>Kitasatospora</taxon>
    </lineage>
</organism>
<proteinExistence type="predicted"/>